<evidence type="ECO:0008006" key="3">
    <source>
        <dbReference type="Google" id="ProtNLM"/>
    </source>
</evidence>
<organism evidence="1 2">
    <name type="scientific">Xylella taiwanensis</name>
    <dbReference type="NCBI Taxonomy" id="1444770"/>
    <lineage>
        <taxon>Bacteria</taxon>
        <taxon>Pseudomonadati</taxon>
        <taxon>Pseudomonadota</taxon>
        <taxon>Gammaproteobacteria</taxon>
        <taxon>Lysobacterales</taxon>
        <taxon>Lysobacteraceae</taxon>
        <taxon>Xylella</taxon>
    </lineage>
</organism>
<dbReference type="Proteomes" id="UP000020406">
    <property type="component" value="Unassembled WGS sequence"/>
</dbReference>
<protein>
    <recommendedName>
        <fullName evidence="3">Histidine kinase</fullName>
    </recommendedName>
</protein>
<sequence>MRAILTVARLGVAIFRTHGGRLNVHNLEGSSLFVAIQLPLSR</sequence>
<gene>
    <name evidence="1" type="ORF">AF72_06310</name>
</gene>
<accession>Z9JKI8</accession>
<dbReference type="AlphaFoldDB" id="Z9JKI8"/>
<name>Z9JKI8_9GAMM</name>
<evidence type="ECO:0000313" key="1">
    <source>
        <dbReference type="EMBL" id="EWS78346.1"/>
    </source>
</evidence>
<dbReference type="PATRIC" id="fig|1444770.3.peg.1505"/>
<reference evidence="1 2" key="1">
    <citation type="journal article" date="2014" name="Genome Announc.">
        <title>Draft Genome Sequence of Xylella fastidiosa Pear Leaf Scorch Strain in Taiwan.</title>
        <authorList>
            <person name="Su C.C."/>
            <person name="Deng W.L."/>
            <person name="Jan F.J."/>
            <person name="Chang C.J."/>
            <person name="Huang H."/>
            <person name="Chen J."/>
        </authorList>
    </citation>
    <scope>NUCLEOTIDE SEQUENCE [LARGE SCALE GENOMIC DNA]</scope>
    <source>
        <strain evidence="1 2">PLS229</strain>
    </source>
</reference>
<evidence type="ECO:0000313" key="2">
    <source>
        <dbReference type="Proteomes" id="UP000020406"/>
    </source>
</evidence>
<dbReference type="RefSeq" id="WP_267903166.1">
    <property type="nucleotide sequence ID" value="NZ_CP053627.1"/>
</dbReference>
<proteinExistence type="predicted"/>
<comment type="caution">
    <text evidence="1">The sequence shown here is derived from an EMBL/GenBank/DDBJ whole genome shotgun (WGS) entry which is preliminary data.</text>
</comment>
<dbReference type="GeneID" id="93922862"/>
<dbReference type="EMBL" id="JDSQ01000008">
    <property type="protein sequence ID" value="EWS78346.1"/>
    <property type="molecule type" value="Genomic_DNA"/>
</dbReference>